<keyword evidence="2" id="KW-0732">Signal</keyword>
<sequence length="119" mass="13042">MLSLETRSLSLFRAFFTSLALLLFPNKKPLVGLSAAVVLLKCPPPPKTSTLAPHTLHVTFPTARRIRKWPKQGGGGVERQEGAEEEGGDQRGEERGALWDMRTAQDDWRGDDGVADLSS</sequence>
<organism evidence="3 4">
    <name type="scientific">Calocera viscosa (strain TUFC12733)</name>
    <dbReference type="NCBI Taxonomy" id="1330018"/>
    <lineage>
        <taxon>Eukaryota</taxon>
        <taxon>Fungi</taxon>
        <taxon>Dikarya</taxon>
        <taxon>Basidiomycota</taxon>
        <taxon>Agaricomycotina</taxon>
        <taxon>Dacrymycetes</taxon>
        <taxon>Dacrymycetales</taxon>
        <taxon>Dacrymycetaceae</taxon>
        <taxon>Calocera</taxon>
    </lineage>
</organism>
<feature type="chain" id="PRO_5007887120" evidence="2">
    <location>
        <begin position="21"/>
        <end position="119"/>
    </location>
</feature>
<gene>
    <name evidence="3" type="ORF">CALVIDRAFT_542233</name>
</gene>
<dbReference type="EMBL" id="KV417331">
    <property type="protein sequence ID" value="KZO90973.1"/>
    <property type="molecule type" value="Genomic_DNA"/>
</dbReference>
<evidence type="ECO:0000256" key="2">
    <source>
        <dbReference type="SAM" id="SignalP"/>
    </source>
</evidence>
<evidence type="ECO:0000313" key="3">
    <source>
        <dbReference type="EMBL" id="KZO90973.1"/>
    </source>
</evidence>
<reference evidence="3 4" key="1">
    <citation type="journal article" date="2016" name="Mol. Biol. Evol.">
        <title>Comparative Genomics of Early-Diverging Mushroom-Forming Fungi Provides Insights into the Origins of Lignocellulose Decay Capabilities.</title>
        <authorList>
            <person name="Nagy L.G."/>
            <person name="Riley R."/>
            <person name="Tritt A."/>
            <person name="Adam C."/>
            <person name="Daum C."/>
            <person name="Floudas D."/>
            <person name="Sun H."/>
            <person name="Yadav J.S."/>
            <person name="Pangilinan J."/>
            <person name="Larsson K.H."/>
            <person name="Matsuura K."/>
            <person name="Barry K."/>
            <person name="Labutti K."/>
            <person name="Kuo R."/>
            <person name="Ohm R.A."/>
            <person name="Bhattacharya S.S."/>
            <person name="Shirouzu T."/>
            <person name="Yoshinaga Y."/>
            <person name="Martin F.M."/>
            <person name="Grigoriev I.V."/>
            <person name="Hibbett D.S."/>
        </authorList>
    </citation>
    <scope>NUCLEOTIDE SEQUENCE [LARGE SCALE GENOMIC DNA]</scope>
    <source>
        <strain evidence="3 4">TUFC12733</strain>
    </source>
</reference>
<feature type="region of interest" description="Disordered" evidence="1">
    <location>
        <begin position="67"/>
        <end position="119"/>
    </location>
</feature>
<name>A0A167GW72_CALVF</name>
<evidence type="ECO:0000313" key="4">
    <source>
        <dbReference type="Proteomes" id="UP000076738"/>
    </source>
</evidence>
<dbReference type="AlphaFoldDB" id="A0A167GW72"/>
<accession>A0A167GW72</accession>
<keyword evidence="4" id="KW-1185">Reference proteome</keyword>
<dbReference type="Proteomes" id="UP000076738">
    <property type="component" value="Unassembled WGS sequence"/>
</dbReference>
<feature type="compositionally biased region" description="Basic and acidic residues" evidence="1">
    <location>
        <begin position="78"/>
        <end position="112"/>
    </location>
</feature>
<feature type="signal peptide" evidence="2">
    <location>
        <begin position="1"/>
        <end position="20"/>
    </location>
</feature>
<proteinExistence type="predicted"/>
<evidence type="ECO:0000256" key="1">
    <source>
        <dbReference type="SAM" id="MobiDB-lite"/>
    </source>
</evidence>
<protein>
    <submittedName>
        <fullName evidence="3">Uncharacterized protein</fullName>
    </submittedName>
</protein>